<organism evidence="2 3">
    <name type="scientific">Trichinella papuae</name>
    <dbReference type="NCBI Taxonomy" id="268474"/>
    <lineage>
        <taxon>Eukaryota</taxon>
        <taxon>Metazoa</taxon>
        <taxon>Ecdysozoa</taxon>
        <taxon>Nematoda</taxon>
        <taxon>Enoplea</taxon>
        <taxon>Dorylaimia</taxon>
        <taxon>Trichinellida</taxon>
        <taxon>Trichinellidae</taxon>
        <taxon>Trichinella</taxon>
    </lineage>
</organism>
<evidence type="ECO:0000313" key="2">
    <source>
        <dbReference type="EMBL" id="KRZ69295.1"/>
    </source>
</evidence>
<comment type="caution">
    <text evidence="2">The sequence shown here is derived from an EMBL/GenBank/DDBJ whole genome shotgun (WGS) entry which is preliminary data.</text>
</comment>
<evidence type="ECO:0000256" key="1">
    <source>
        <dbReference type="SAM" id="Phobius"/>
    </source>
</evidence>
<keyword evidence="1" id="KW-1133">Transmembrane helix</keyword>
<keyword evidence="1" id="KW-0472">Membrane</keyword>
<name>A0A0V1MCN8_9BILA</name>
<keyword evidence="3" id="KW-1185">Reference proteome</keyword>
<dbReference type="OrthoDB" id="10523768at2759"/>
<dbReference type="AlphaFoldDB" id="A0A0V1MCN8"/>
<feature type="transmembrane region" description="Helical" evidence="1">
    <location>
        <begin position="12"/>
        <end position="35"/>
    </location>
</feature>
<proteinExistence type="predicted"/>
<evidence type="ECO:0008006" key="4">
    <source>
        <dbReference type="Google" id="ProtNLM"/>
    </source>
</evidence>
<keyword evidence="1" id="KW-0812">Transmembrane</keyword>
<protein>
    <recommendedName>
        <fullName evidence="4">Transmembrane protein</fullName>
    </recommendedName>
</protein>
<sequence length="114" mass="12566">MFVNEANSNAQIRAFAIIFPMTVVSLTVIVAIGAVSKQCKLFYCVSSFDDDNSLTAIKGKSYASFADWLPVDDSQKLRLEELDISWRKRVHRLCVMFIGSAFPIGTLAKSLGVA</sequence>
<dbReference type="Proteomes" id="UP000054843">
    <property type="component" value="Unassembled WGS sequence"/>
</dbReference>
<gene>
    <name evidence="2" type="ORF">T10_6778</name>
</gene>
<accession>A0A0V1MCN8</accession>
<reference evidence="2 3" key="1">
    <citation type="submission" date="2015-01" db="EMBL/GenBank/DDBJ databases">
        <title>Evolution of Trichinella species and genotypes.</title>
        <authorList>
            <person name="Korhonen P.K."/>
            <person name="Edoardo P."/>
            <person name="Giuseppe L.R."/>
            <person name="Gasser R.B."/>
        </authorList>
    </citation>
    <scope>NUCLEOTIDE SEQUENCE [LARGE SCALE GENOMIC DNA]</scope>
    <source>
        <strain evidence="2">ISS1980</strain>
    </source>
</reference>
<dbReference type="EMBL" id="JYDO01000139">
    <property type="protein sequence ID" value="KRZ69295.1"/>
    <property type="molecule type" value="Genomic_DNA"/>
</dbReference>
<evidence type="ECO:0000313" key="3">
    <source>
        <dbReference type="Proteomes" id="UP000054843"/>
    </source>
</evidence>